<gene>
    <name evidence="3" type="ORF">GCM10010334_68340</name>
</gene>
<dbReference type="AlphaFoldDB" id="A0A918X4R6"/>
<sequence length="303" mass="30486">MEAIVFDRFGGPEALAPRTVADVHAGPGQVRIKVAAAGVNPIDGKIRSGAMQQFIPTQLPAVPGIDVAGVVDEVGEGVADVVVGDEVLGWAESGSYAEYAVASQVVRKPAGLSWEQAAALPVAGETAQRVLDLLGVTAGETLLVNGAAGAVGSLAVQLAAAAGVTVVGTASEANHAYVRELGASAVVTYGEGLAARVREVAPQGVDAVYDTAGHGALPDAIELLGGTTDRVITIADQAAESLGVVFSGGGTVEPRPALAEQARLVAEGRLRVRVAEVLPLGQAQKAHEISDGGHARGKLVLTP</sequence>
<comment type="caution">
    <text evidence="3">The sequence shown here is derived from an EMBL/GenBank/DDBJ whole genome shotgun (WGS) entry which is preliminary data.</text>
</comment>
<name>A0A918X4R6_9ACTN</name>
<evidence type="ECO:0000259" key="2">
    <source>
        <dbReference type="SMART" id="SM00829"/>
    </source>
</evidence>
<evidence type="ECO:0000313" key="3">
    <source>
        <dbReference type="EMBL" id="GHD11837.1"/>
    </source>
</evidence>
<dbReference type="PANTHER" id="PTHR44154">
    <property type="entry name" value="QUINONE OXIDOREDUCTASE"/>
    <property type="match status" value="1"/>
</dbReference>
<dbReference type="InterPro" id="IPR020843">
    <property type="entry name" value="ER"/>
</dbReference>
<dbReference type="Gene3D" id="3.90.180.10">
    <property type="entry name" value="Medium-chain alcohol dehydrogenases, catalytic domain"/>
    <property type="match status" value="1"/>
</dbReference>
<dbReference type="RefSeq" id="WP_189826908.1">
    <property type="nucleotide sequence ID" value="NZ_BMVC01000017.1"/>
</dbReference>
<dbReference type="Pfam" id="PF08240">
    <property type="entry name" value="ADH_N"/>
    <property type="match status" value="1"/>
</dbReference>
<reference evidence="3" key="1">
    <citation type="journal article" date="2014" name="Int. J. Syst. Evol. Microbiol.">
        <title>Complete genome sequence of Corynebacterium casei LMG S-19264T (=DSM 44701T), isolated from a smear-ripened cheese.</title>
        <authorList>
            <consortium name="US DOE Joint Genome Institute (JGI-PGF)"/>
            <person name="Walter F."/>
            <person name="Albersmeier A."/>
            <person name="Kalinowski J."/>
            <person name="Ruckert C."/>
        </authorList>
    </citation>
    <scope>NUCLEOTIDE SEQUENCE</scope>
    <source>
        <strain evidence="3">JCM 4637</strain>
    </source>
</reference>
<dbReference type="InterPro" id="IPR036291">
    <property type="entry name" value="NAD(P)-bd_dom_sf"/>
</dbReference>
<protein>
    <submittedName>
        <fullName evidence="3">NADPH:quinone reductase</fullName>
    </submittedName>
</protein>
<organism evidence="3 4">
    <name type="scientific">Streptomyces finlayi</name>
    <dbReference type="NCBI Taxonomy" id="67296"/>
    <lineage>
        <taxon>Bacteria</taxon>
        <taxon>Bacillati</taxon>
        <taxon>Actinomycetota</taxon>
        <taxon>Actinomycetes</taxon>
        <taxon>Kitasatosporales</taxon>
        <taxon>Streptomycetaceae</taxon>
        <taxon>Streptomyces</taxon>
    </lineage>
</organism>
<dbReference type="CDD" id="cd05289">
    <property type="entry name" value="MDR_like_2"/>
    <property type="match status" value="1"/>
</dbReference>
<dbReference type="SMART" id="SM00829">
    <property type="entry name" value="PKS_ER"/>
    <property type="match status" value="1"/>
</dbReference>
<dbReference type="SUPFAM" id="SSF50129">
    <property type="entry name" value="GroES-like"/>
    <property type="match status" value="1"/>
</dbReference>
<dbReference type="GO" id="GO:0016491">
    <property type="term" value="F:oxidoreductase activity"/>
    <property type="evidence" value="ECO:0007669"/>
    <property type="project" value="InterPro"/>
</dbReference>
<dbReference type="InterPro" id="IPR011032">
    <property type="entry name" value="GroES-like_sf"/>
</dbReference>
<keyword evidence="1" id="KW-0521">NADP</keyword>
<dbReference type="Pfam" id="PF13602">
    <property type="entry name" value="ADH_zinc_N_2"/>
    <property type="match status" value="1"/>
</dbReference>
<dbReference type="PANTHER" id="PTHR44154:SF1">
    <property type="entry name" value="QUINONE OXIDOREDUCTASE"/>
    <property type="match status" value="1"/>
</dbReference>
<dbReference type="Gene3D" id="3.40.50.720">
    <property type="entry name" value="NAD(P)-binding Rossmann-like Domain"/>
    <property type="match status" value="1"/>
</dbReference>
<dbReference type="InterPro" id="IPR051603">
    <property type="entry name" value="Zinc-ADH_QOR/CCCR"/>
</dbReference>
<dbReference type="Proteomes" id="UP000638353">
    <property type="component" value="Unassembled WGS sequence"/>
</dbReference>
<dbReference type="SUPFAM" id="SSF51735">
    <property type="entry name" value="NAD(P)-binding Rossmann-fold domains"/>
    <property type="match status" value="1"/>
</dbReference>
<reference evidence="3" key="2">
    <citation type="submission" date="2020-09" db="EMBL/GenBank/DDBJ databases">
        <authorList>
            <person name="Sun Q."/>
            <person name="Ohkuma M."/>
        </authorList>
    </citation>
    <scope>NUCLEOTIDE SEQUENCE</scope>
    <source>
        <strain evidence="3">JCM 4637</strain>
    </source>
</reference>
<accession>A0A918X4R6</accession>
<evidence type="ECO:0000313" key="4">
    <source>
        <dbReference type="Proteomes" id="UP000638353"/>
    </source>
</evidence>
<evidence type="ECO:0000256" key="1">
    <source>
        <dbReference type="ARBA" id="ARBA00022857"/>
    </source>
</evidence>
<dbReference type="EMBL" id="BMVC01000017">
    <property type="protein sequence ID" value="GHD11837.1"/>
    <property type="molecule type" value="Genomic_DNA"/>
</dbReference>
<dbReference type="InterPro" id="IPR013154">
    <property type="entry name" value="ADH-like_N"/>
</dbReference>
<feature type="domain" description="Enoyl reductase (ER)" evidence="2">
    <location>
        <begin position="10"/>
        <end position="301"/>
    </location>
</feature>
<proteinExistence type="predicted"/>